<protein>
    <submittedName>
        <fullName evidence="1">Uncharacterized protein</fullName>
    </submittedName>
</protein>
<dbReference type="Proteomes" id="UP000010478">
    <property type="component" value="Plasmid pOSC7112.03"/>
</dbReference>
<proteinExistence type="predicted"/>
<evidence type="ECO:0000313" key="2">
    <source>
        <dbReference type="Proteomes" id="UP000010478"/>
    </source>
</evidence>
<geneLocation type="plasmid" evidence="1 2">
    <name>pOSC7112.03</name>
</geneLocation>
<accession>K9VTT1</accession>
<dbReference type="OrthoDB" id="481066at2"/>
<gene>
    <name evidence="1" type="ORF">Osc7112_6806</name>
</gene>
<dbReference type="EMBL" id="CP003617">
    <property type="protein sequence ID" value="AFZ10892.1"/>
    <property type="molecule type" value="Genomic_DNA"/>
</dbReference>
<dbReference type="RefSeq" id="WP_015179856.1">
    <property type="nucleotide sequence ID" value="NC_019731.1"/>
</dbReference>
<dbReference type="AlphaFoldDB" id="K9VTT1"/>
<dbReference type="HOGENOM" id="CLU_1234533_0_0_3"/>
<name>K9VTT1_9CYAN</name>
<keyword evidence="1" id="KW-0614">Plasmid</keyword>
<sequence length="241" mass="26342">MDFGRNDSSSIAIRNPAAGHSPYVDEKAGDWADTEADILSYLSDVTKLEAMADKAANAEQLALVLEPFLDNAETYLEALGKIADGQVTWTEIRKKFGSKVGNAIAKIRKLNAEFGSEMEQLDAKDRAAMLKIETKRQHGLAEIASELTGDLQAELWRHENKMEAIANRGEVASKRQTIQESLRERRQKLLSRATVGSDKGIQEKVPVTIGSASNNSASVSATGSPRGFGGWFANVMNFNNR</sequence>
<evidence type="ECO:0000313" key="1">
    <source>
        <dbReference type="EMBL" id="AFZ10892.1"/>
    </source>
</evidence>
<keyword evidence="2" id="KW-1185">Reference proteome</keyword>
<dbReference type="KEGG" id="oni:Osc7112_6806"/>
<organism evidence="1 2">
    <name type="scientific">Phormidium nigroviride PCC 7112</name>
    <dbReference type="NCBI Taxonomy" id="179408"/>
    <lineage>
        <taxon>Bacteria</taxon>
        <taxon>Bacillati</taxon>
        <taxon>Cyanobacteriota</taxon>
        <taxon>Cyanophyceae</taxon>
        <taxon>Oscillatoriophycideae</taxon>
        <taxon>Oscillatoriales</taxon>
        <taxon>Oscillatoriaceae</taxon>
        <taxon>Phormidium</taxon>
    </lineage>
</organism>
<reference evidence="1 2" key="1">
    <citation type="submission" date="2012-05" db="EMBL/GenBank/DDBJ databases">
        <title>Finished plasmid 3 of genome of Oscillatoria sp. PCC 7112.</title>
        <authorList>
            <consortium name="US DOE Joint Genome Institute"/>
            <person name="Gugger M."/>
            <person name="Coursin T."/>
            <person name="Rippka R."/>
            <person name="Tandeau De Marsac N."/>
            <person name="Huntemann M."/>
            <person name="Wei C.-L."/>
            <person name="Han J."/>
            <person name="Detter J.C."/>
            <person name="Han C."/>
            <person name="Tapia R."/>
            <person name="Davenport K."/>
            <person name="Daligault H."/>
            <person name="Erkkila T."/>
            <person name="Gu W."/>
            <person name="Munk A.C.C."/>
            <person name="Teshima H."/>
            <person name="Xu Y."/>
            <person name="Chain P."/>
            <person name="Chen A."/>
            <person name="Krypides N."/>
            <person name="Mavromatis K."/>
            <person name="Markowitz V."/>
            <person name="Szeto E."/>
            <person name="Ivanova N."/>
            <person name="Mikhailova N."/>
            <person name="Ovchinnikova G."/>
            <person name="Pagani I."/>
            <person name="Pati A."/>
            <person name="Goodwin L."/>
            <person name="Peters L."/>
            <person name="Pitluck S."/>
            <person name="Woyke T."/>
            <person name="Kerfeld C."/>
        </authorList>
    </citation>
    <scope>NUCLEOTIDE SEQUENCE [LARGE SCALE GENOMIC DNA]</scope>
    <source>
        <strain evidence="1 2">PCC 7112</strain>
        <plasmid evidence="1 2">pOSC7112.03</plasmid>
    </source>
</reference>